<protein>
    <submittedName>
        <fullName evidence="1">Uncharacterized protein</fullName>
    </submittedName>
</protein>
<gene>
    <name evidence="1" type="ORF">CRE_09391</name>
</gene>
<evidence type="ECO:0000313" key="2">
    <source>
        <dbReference type="Proteomes" id="UP000008281"/>
    </source>
</evidence>
<dbReference type="AlphaFoldDB" id="E3LIK5"/>
<dbReference type="InterPro" id="IPR009091">
    <property type="entry name" value="RCC1/BLIP-II"/>
</dbReference>
<evidence type="ECO:0000313" key="1">
    <source>
        <dbReference type="EMBL" id="EFO95487.1"/>
    </source>
</evidence>
<dbReference type="FunCoup" id="E3LIK5">
    <property type="interactions" value="1116"/>
</dbReference>
<keyword evidence="2" id="KW-1185">Reference proteome</keyword>
<reference evidence="1" key="1">
    <citation type="submission" date="2007-07" db="EMBL/GenBank/DDBJ databases">
        <title>PCAP assembly of the Caenorhabditis remanei genome.</title>
        <authorList>
            <consortium name="The Caenorhabditis remanei Sequencing Consortium"/>
            <person name="Wilson R.K."/>
        </authorList>
    </citation>
    <scope>NUCLEOTIDE SEQUENCE [LARGE SCALE GENOMIC DNA]</scope>
    <source>
        <strain evidence="1">PB4641</strain>
    </source>
</reference>
<name>E3LIK5_CAERE</name>
<dbReference type="eggNOG" id="ENOG502TIFH">
    <property type="taxonomic scope" value="Eukaryota"/>
</dbReference>
<dbReference type="HOGENOM" id="CLU_011560_0_0_1"/>
<dbReference type="Proteomes" id="UP000008281">
    <property type="component" value="Unassembled WGS sequence"/>
</dbReference>
<dbReference type="OMA" id="NGTICAF"/>
<dbReference type="Gene3D" id="2.130.10.30">
    <property type="entry name" value="Regulator of chromosome condensation 1/beta-lactamase-inhibitor protein II"/>
    <property type="match status" value="1"/>
</dbReference>
<organism evidence="2">
    <name type="scientific">Caenorhabditis remanei</name>
    <name type="common">Caenorhabditis vulgaris</name>
    <dbReference type="NCBI Taxonomy" id="31234"/>
    <lineage>
        <taxon>Eukaryota</taxon>
        <taxon>Metazoa</taxon>
        <taxon>Ecdysozoa</taxon>
        <taxon>Nematoda</taxon>
        <taxon>Chromadorea</taxon>
        <taxon>Rhabditida</taxon>
        <taxon>Rhabditina</taxon>
        <taxon>Rhabditomorpha</taxon>
        <taxon>Rhabditoidea</taxon>
        <taxon>Rhabditidae</taxon>
        <taxon>Peloderinae</taxon>
        <taxon>Caenorhabditis</taxon>
    </lineage>
</organism>
<dbReference type="OrthoDB" id="5835107at2759"/>
<accession>E3LIK5</accession>
<dbReference type="SUPFAM" id="SSF50985">
    <property type="entry name" value="RCC1/BLIP-II"/>
    <property type="match status" value="1"/>
</dbReference>
<dbReference type="EMBL" id="DS268409">
    <property type="protein sequence ID" value="EFO95487.1"/>
    <property type="molecule type" value="Genomic_DNA"/>
</dbReference>
<sequence>MEEQNDVVMEGDVEESSPSSANVILIQKQIAEEEVKLEQLLQKQPLATPRIIQKIVMLTLLHNLNMELCQKSVRTLAEFWKNASIYKKRRMAQQIARLNLTTKTMFIRELRALEVKSYPLDVLLSKASRNGLARDGTMKFQKPNSDYHTAMVIGNNIYGRLGVSETTHDVEDWTPVNLPDAIKSIHIGINHTIFILKNGDLYGCGKMSNFMEGMAGSTECSLRPIKLGFYTPDRGIRVDIVVENDYTEIFDTKLLTSLIIGNPPILEFKEGEIRSSGPNWVHCKRRKWQEEGETVSKEIEVDVHDGTKRKVKILNDCCHWVGKNEEKHKIVCLIDGFRLDIEQLKGGCLAITDTKMFANVDKTIYSGKLIMVPRERAAVEDNINDEDEDYVDEEDMLIAENETILLALLEEIVSPYSFDDFEVSVDGEAFIGWSIPPKPPRLNPEPVYPLAKQFPYESYEAFDFLELSNPKQMVNFDGYYLLNSFKKICRSVDMKALSVMYAKCGTFSSCLMFKYLTRSFSGIPKTTSFVRGLLALIHFLRPDEATGLPEVLVKNVRPDKNLDGEAVKREMMKSMNEGSKIPVLVVKADLSIIEKKKRKEQMEKKSRDYLLSLMKTVESLLEKFNTLPLKYRMNRLENNFGSYINKFLRSLNDPPFFDSDAGKRFIRPPLKFTRSPCKDALWKRLKNGDITGKEERLKLVRVEAVAFVGGCRLSQGILSGDPTIGYHHVYWVHTTRFHIECIAPSLLTQIDEENGVINLNTVCHNDTSPDRFQKLLDSFFHIQHGGLYLNYSDRTIDVNQVTESLPPNETYTIKTSDGVNMKVPKVLFELFSEFDAARRRHENGSEKSDTFELKDYSSTTLSMFLNCLVDIRMCYKESMESKMEIYKLAEFTLATLLRDELLYIIVLTAEEKDYEHLKFLTFERRDEMISLIAEHRPDIVLFWKNLPVDQNPLGFINTIINKTASTRYQKIENEDDDVQIIEPVTAKEEIICPEYLRHHLCNNQQDQDVMVEFMKTIFSWNEGTSNPRKRVSENRYAFVPIVL</sequence>
<proteinExistence type="predicted"/>